<evidence type="ECO:0000313" key="3">
    <source>
        <dbReference type="EMBL" id="KAK4181296.1"/>
    </source>
</evidence>
<keyword evidence="2" id="KW-0812">Transmembrane</keyword>
<dbReference type="Proteomes" id="UP001302321">
    <property type="component" value="Unassembled WGS sequence"/>
</dbReference>
<comment type="caution">
    <text evidence="3">The sequence shown here is derived from an EMBL/GenBank/DDBJ whole genome shotgun (WGS) entry which is preliminary data.</text>
</comment>
<evidence type="ECO:0000256" key="2">
    <source>
        <dbReference type="SAM" id="Phobius"/>
    </source>
</evidence>
<feature type="transmembrane region" description="Helical" evidence="2">
    <location>
        <begin position="50"/>
        <end position="70"/>
    </location>
</feature>
<organism evidence="3 4">
    <name type="scientific">Triangularia setosa</name>
    <dbReference type="NCBI Taxonomy" id="2587417"/>
    <lineage>
        <taxon>Eukaryota</taxon>
        <taxon>Fungi</taxon>
        <taxon>Dikarya</taxon>
        <taxon>Ascomycota</taxon>
        <taxon>Pezizomycotina</taxon>
        <taxon>Sordariomycetes</taxon>
        <taxon>Sordariomycetidae</taxon>
        <taxon>Sordariales</taxon>
        <taxon>Podosporaceae</taxon>
        <taxon>Triangularia</taxon>
    </lineage>
</organism>
<gene>
    <name evidence="3" type="ORF">QBC36DRAFT_107147</name>
</gene>
<feature type="region of interest" description="Disordered" evidence="1">
    <location>
        <begin position="77"/>
        <end position="100"/>
    </location>
</feature>
<accession>A0AAN7AAE8</accession>
<reference evidence="3" key="2">
    <citation type="submission" date="2023-05" db="EMBL/GenBank/DDBJ databases">
        <authorList>
            <consortium name="Lawrence Berkeley National Laboratory"/>
            <person name="Steindorff A."/>
            <person name="Hensen N."/>
            <person name="Bonometti L."/>
            <person name="Westerberg I."/>
            <person name="Brannstrom I.O."/>
            <person name="Guillou S."/>
            <person name="Cros-Aarteil S."/>
            <person name="Calhoun S."/>
            <person name="Haridas S."/>
            <person name="Kuo A."/>
            <person name="Mondo S."/>
            <person name="Pangilinan J."/>
            <person name="Riley R."/>
            <person name="Labutti K."/>
            <person name="Andreopoulos B."/>
            <person name="Lipzen A."/>
            <person name="Chen C."/>
            <person name="Yanf M."/>
            <person name="Daum C."/>
            <person name="Ng V."/>
            <person name="Clum A."/>
            <person name="Ohm R."/>
            <person name="Martin F."/>
            <person name="Silar P."/>
            <person name="Natvig D."/>
            <person name="Lalanne C."/>
            <person name="Gautier V."/>
            <person name="Ament-Velasquez S.L."/>
            <person name="Kruys A."/>
            <person name="Hutchinson M.I."/>
            <person name="Powell A.J."/>
            <person name="Barry K."/>
            <person name="Miller A.N."/>
            <person name="Grigoriev I.V."/>
            <person name="Debuchy R."/>
            <person name="Gladieux P."/>
            <person name="Thoren M.H."/>
            <person name="Johannesson H."/>
        </authorList>
    </citation>
    <scope>NUCLEOTIDE SEQUENCE</scope>
    <source>
        <strain evidence="3">CBS 892.96</strain>
    </source>
</reference>
<proteinExistence type="predicted"/>
<keyword evidence="2" id="KW-1133">Transmembrane helix</keyword>
<feature type="compositionally biased region" description="Basic and acidic residues" evidence="1">
    <location>
        <begin position="84"/>
        <end position="100"/>
    </location>
</feature>
<evidence type="ECO:0000256" key="1">
    <source>
        <dbReference type="SAM" id="MobiDB-lite"/>
    </source>
</evidence>
<reference evidence="3" key="1">
    <citation type="journal article" date="2023" name="Mol. Phylogenet. Evol.">
        <title>Genome-scale phylogeny and comparative genomics of the fungal order Sordariales.</title>
        <authorList>
            <person name="Hensen N."/>
            <person name="Bonometti L."/>
            <person name="Westerberg I."/>
            <person name="Brannstrom I.O."/>
            <person name="Guillou S."/>
            <person name="Cros-Aarteil S."/>
            <person name="Calhoun S."/>
            <person name="Haridas S."/>
            <person name="Kuo A."/>
            <person name="Mondo S."/>
            <person name="Pangilinan J."/>
            <person name="Riley R."/>
            <person name="LaButti K."/>
            <person name="Andreopoulos B."/>
            <person name="Lipzen A."/>
            <person name="Chen C."/>
            <person name="Yan M."/>
            <person name="Daum C."/>
            <person name="Ng V."/>
            <person name="Clum A."/>
            <person name="Steindorff A."/>
            <person name="Ohm R.A."/>
            <person name="Martin F."/>
            <person name="Silar P."/>
            <person name="Natvig D.O."/>
            <person name="Lalanne C."/>
            <person name="Gautier V."/>
            <person name="Ament-Velasquez S.L."/>
            <person name="Kruys A."/>
            <person name="Hutchinson M.I."/>
            <person name="Powell A.J."/>
            <person name="Barry K."/>
            <person name="Miller A.N."/>
            <person name="Grigoriev I.V."/>
            <person name="Debuchy R."/>
            <person name="Gladieux P."/>
            <person name="Hiltunen Thoren M."/>
            <person name="Johannesson H."/>
        </authorList>
    </citation>
    <scope>NUCLEOTIDE SEQUENCE</scope>
    <source>
        <strain evidence="3">CBS 892.96</strain>
    </source>
</reference>
<sequence length="111" mass="12543">MTASDIDWAKPRGYKHLRGLRFFPVVCFPFWCFLHVEFSCVGQSVLKTEPIAGLCYDPSLFAVLLFYFLIKPLPSLLRSSGTARDNRRGDSRGKPLRSDPRGHCILCDCCG</sequence>
<name>A0AAN7AAE8_9PEZI</name>
<dbReference type="EMBL" id="MU866088">
    <property type="protein sequence ID" value="KAK4181296.1"/>
    <property type="molecule type" value="Genomic_DNA"/>
</dbReference>
<keyword evidence="2" id="KW-0472">Membrane</keyword>
<protein>
    <submittedName>
        <fullName evidence="3">Uncharacterized protein</fullName>
    </submittedName>
</protein>
<evidence type="ECO:0000313" key="4">
    <source>
        <dbReference type="Proteomes" id="UP001302321"/>
    </source>
</evidence>
<dbReference type="AlphaFoldDB" id="A0AAN7AAE8"/>
<keyword evidence="4" id="KW-1185">Reference proteome</keyword>
<feature type="transmembrane region" description="Helical" evidence="2">
    <location>
        <begin position="20"/>
        <end position="38"/>
    </location>
</feature>